<accession>A0ABW2UNN4</accession>
<dbReference type="CDD" id="cd00431">
    <property type="entry name" value="cysteine_hydrolases"/>
    <property type="match status" value="1"/>
</dbReference>
<name>A0ABW2UNN4_9RHOB</name>
<evidence type="ECO:0000256" key="1">
    <source>
        <dbReference type="ARBA" id="ARBA00022801"/>
    </source>
</evidence>
<dbReference type="InterPro" id="IPR036380">
    <property type="entry name" value="Isochorismatase-like_sf"/>
</dbReference>
<dbReference type="RefSeq" id="WP_377404479.1">
    <property type="nucleotide sequence ID" value="NZ_JBHTFQ010000006.1"/>
</dbReference>
<reference evidence="4" key="1">
    <citation type="journal article" date="2019" name="Int. J. Syst. Evol. Microbiol.">
        <title>The Global Catalogue of Microorganisms (GCM) 10K type strain sequencing project: providing services to taxonomists for standard genome sequencing and annotation.</title>
        <authorList>
            <consortium name="The Broad Institute Genomics Platform"/>
            <consortium name="The Broad Institute Genome Sequencing Center for Infectious Disease"/>
            <person name="Wu L."/>
            <person name="Ma J."/>
        </authorList>
    </citation>
    <scope>NUCLEOTIDE SEQUENCE [LARGE SCALE GENOMIC DNA]</scope>
    <source>
        <strain evidence="4">CGMCC 1.12750</strain>
    </source>
</reference>
<dbReference type="Gene3D" id="3.40.50.850">
    <property type="entry name" value="Isochorismatase-like"/>
    <property type="match status" value="1"/>
</dbReference>
<organism evidence="3 4">
    <name type="scientific">Plastorhodobacter daqingensis</name>
    <dbReference type="NCBI Taxonomy" id="1387281"/>
    <lineage>
        <taxon>Bacteria</taxon>
        <taxon>Pseudomonadati</taxon>
        <taxon>Pseudomonadota</taxon>
        <taxon>Alphaproteobacteria</taxon>
        <taxon>Rhodobacterales</taxon>
        <taxon>Paracoccaceae</taxon>
        <taxon>Plastorhodobacter</taxon>
    </lineage>
</organism>
<gene>
    <name evidence="3" type="ORF">ACFQXB_13080</name>
</gene>
<dbReference type="Pfam" id="PF00857">
    <property type="entry name" value="Isochorismatase"/>
    <property type="match status" value="1"/>
</dbReference>
<protein>
    <submittedName>
        <fullName evidence="3">Cysteine hydrolase</fullName>
    </submittedName>
</protein>
<sequence length="204" mass="22517">MTSGLRFGPLGHEALHLCIDMQQLFDRGAPWAMPWMARVLPTVHEIASHHAARTVFTRFMPPRQPRDMPGAWQRYYERWANVTLAQLDPALLDLAPPLQALCPPARVLDKAVYSPWTEGHLDRMLAGSGINTLVITGGETDVCVLATVMGAVDRGFRVVLVEDAMCSSNDTTHDALLSLYRSRFGAQIETADAVSVLLNWDPPG</sequence>
<evidence type="ECO:0000313" key="3">
    <source>
        <dbReference type="EMBL" id="MFC7705131.1"/>
    </source>
</evidence>
<dbReference type="PANTHER" id="PTHR43540">
    <property type="entry name" value="PEROXYUREIDOACRYLATE/UREIDOACRYLATE AMIDOHYDROLASE-RELATED"/>
    <property type="match status" value="1"/>
</dbReference>
<dbReference type="GO" id="GO:0016787">
    <property type="term" value="F:hydrolase activity"/>
    <property type="evidence" value="ECO:0007669"/>
    <property type="project" value="UniProtKB-KW"/>
</dbReference>
<keyword evidence="1 3" id="KW-0378">Hydrolase</keyword>
<comment type="caution">
    <text evidence="3">The sequence shown here is derived from an EMBL/GenBank/DDBJ whole genome shotgun (WGS) entry which is preliminary data.</text>
</comment>
<keyword evidence="4" id="KW-1185">Reference proteome</keyword>
<dbReference type="InterPro" id="IPR000868">
    <property type="entry name" value="Isochorismatase-like_dom"/>
</dbReference>
<dbReference type="InterPro" id="IPR050272">
    <property type="entry name" value="Isochorismatase-like_hydrls"/>
</dbReference>
<dbReference type="EMBL" id="JBHTFQ010000006">
    <property type="protein sequence ID" value="MFC7705131.1"/>
    <property type="molecule type" value="Genomic_DNA"/>
</dbReference>
<dbReference type="SUPFAM" id="SSF52499">
    <property type="entry name" value="Isochorismatase-like hydrolases"/>
    <property type="match status" value="1"/>
</dbReference>
<evidence type="ECO:0000259" key="2">
    <source>
        <dbReference type="Pfam" id="PF00857"/>
    </source>
</evidence>
<dbReference type="Proteomes" id="UP001596516">
    <property type="component" value="Unassembled WGS sequence"/>
</dbReference>
<proteinExistence type="predicted"/>
<feature type="domain" description="Isochorismatase-like" evidence="2">
    <location>
        <begin position="15"/>
        <end position="192"/>
    </location>
</feature>
<dbReference type="PANTHER" id="PTHR43540:SF6">
    <property type="entry name" value="ISOCHORISMATASE-LIKE DOMAIN-CONTAINING PROTEIN"/>
    <property type="match status" value="1"/>
</dbReference>
<evidence type="ECO:0000313" key="4">
    <source>
        <dbReference type="Proteomes" id="UP001596516"/>
    </source>
</evidence>